<dbReference type="Proteomes" id="UP000261212">
    <property type="component" value="Unassembled WGS sequence"/>
</dbReference>
<evidence type="ECO:0000256" key="1">
    <source>
        <dbReference type="ARBA" id="ARBA00004141"/>
    </source>
</evidence>
<comment type="similarity">
    <text evidence="2">Belongs to the cation diffusion facilitator (CDF) transporter (TC 2.A.4) family.</text>
</comment>
<dbReference type="AlphaFoldDB" id="A0A3E3DVY8"/>
<comment type="subcellular location">
    <subcellularLocation>
        <location evidence="1">Membrane</location>
        <topology evidence="1">Multi-pass membrane protein</topology>
    </subcellularLocation>
</comment>
<dbReference type="EMBL" id="QUSM01000006">
    <property type="protein sequence ID" value="RGD73383.1"/>
    <property type="molecule type" value="Genomic_DNA"/>
</dbReference>
<dbReference type="InterPro" id="IPR027469">
    <property type="entry name" value="Cation_efflux_TMD_sf"/>
</dbReference>
<dbReference type="InterPro" id="IPR036837">
    <property type="entry name" value="Cation_efflux_CTD_sf"/>
</dbReference>
<keyword evidence="6 7" id="KW-0472">Membrane</keyword>
<dbReference type="SUPFAM" id="SSF160240">
    <property type="entry name" value="Cation efflux protein cytoplasmic domain-like"/>
    <property type="match status" value="1"/>
</dbReference>
<name>A0A3E3DVY8_9FIRM</name>
<proteinExistence type="inferred from homology"/>
<evidence type="ECO:0000256" key="6">
    <source>
        <dbReference type="ARBA" id="ARBA00023136"/>
    </source>
</evidence>
<dbReference type="SUPFAM" id="SSF161111">
    <property type="entry name" value="Cation efflux protein transmembrane domain-like"/>
    <property type="match status" value="1"/>
</dbReference>
<feature type="transmembrane region" description="Helical" evidence="7">
    <location>
        <begin position="41"/>
        <end position="62"/>
    </location>
</feature>
<feature type="domain" description="Cation efflux protein transmembrane" evidence="8">
    <location>
        <begin position="43"/>
        <end position="235"/>
    </location>
</feature>
<dbReference type="InterPro" id="IPR002524">
    <property type="entry name" value="Cation_efflux"/>
</dbReference>
<sequence length="328" mass="36805">MTKMTKKQAETEDTLNVILKEEREETIEKNNENRTIEAIKAGFIGVIGNLILFILKLIASFLSGSMAILTEGIDNLIDCISSITSVIGFYASDMEGEKTHPYGHGRMEYISGLFISIMIMATGILLLKKSITNIINPVKLTIIPMLFIVSTISIIVKIALVSYTKHKNAGIKSSALNANIKNYSSDILATSVTLISFIISPFTVLPIDGILGLIISIIIFYSGIPSFSENMVLLLGKGASEEDEKKIENIIMKYPIFDKLKDFEIHDYGPEHKIAIIQISLKESFDNKELKYDIDKVKEEIKSKFKFEPYIYVDVDEIIKIKEKTYLI</sequence>
<keyword evidence="5 7" id="KW-1133">Transmembrane helix</keyword>
<feature type="transmembrane region" description="Helical" evidence="7">
    <location>
        <begin position="140"/>
        <end position="160"/>
    </location>
</feature>
<accession>A0A3E3DVY8</accession>
<dbReference type="PANTHER" id="PTHR43840:SF50">
    <property type="entry name" value="MANGANESE EFFLUX SYSTEM PROTEIN MNES"/>
    <property type="match status" value="1"/>
</dbReference>
<reference evidence="9 10" key="1">
    <citation type="submission" date="2018-08" db="EMBL/GenBank/DDBJ databases">
        <title>A genome reference for cultivated species of the human gut microbiota.</title>
        <authorList>
            <person name="Zou Y."/>
            <person name="Xue W."/>
            <person name="Luo G."/>
        </authorList>
    </citation>
    <scope>NUCLEOTIDE SEQUENCE [LARGE SCALE GENOMIC DNA]</scope>
    <source>
        <strain evidence="9 10">AM25-6</strain>
    </source>
</reference>
<gene>
    <name evidence="9" type="ORF">DW687_10135</name>
</gene>
<dbReference type="InterPro" id="IPR050291">
    <property type="entry name" value="CDF_Transporter"/>
</dbReference>
<feature type="transmembrane region" description="Helical" evidence="7">
    <location>
        <begin position="194"/>
        <end position="221"/>
    </location>
</feature>
<keyword evidence="4 7" id="KW-0812">Transmembrane</keyword>
<protein>
    <submittedName>
        <fullName evidence="9">Cation transporter</fullName>
    </submittedName>
</protein>
<evidence type="ECO:0000256" key="2">
    <source>
        <dbReference type="ARBA" id="ARBA00008114"/>
    </source>
</evidence>
<dbReference type="PANTHER" id="PTHR43840">
    <property type="entry name" value="MITOCHONDRIAL METAL TRANSPORTER 1-RELATED"/>
    <property type="match status" value="1"/>
</dbReference>
<dbReference type="GO" id="GO:0016020">
    <property type="term" value="C:membrane"/>
    <property type="evidence" value="ECO:0007669"/>
    <property type="project" value="UniProtKB-SubCell"/>
</dbReference>
<dbReference type="InterPro" id="IPR058533">
    <property type="entry name" value="Cation_efflux_TM"/>
</dbReference>
<evidence type="ECO:0000259" key="8">
    <source>
        <dbReference type="Pfam" id="PF01545"/>
    </source>
</evidence>
<evidence type="ECO:0000256" key="5">
    <source>
        <dbReference type="ARBA" id="ARBA00022989"/>
    </source>
</evidence>
<keyword evidence="3" id="KW-0813">Transport</keyword>
<evidence type="ECO:0000313" key="10">
    <source>
        <dbReference type="Proteomes" id="UP000261212"/>
    </source>
</evidence>
<evidence type="ECO:0000256" key="4">
    <source>
        <dbReference type="ARBA" id="ARBA00022692"/>
    </source>
</evidence>
<comment type="caution">
    <text evidence="9">The sequence shown here is derived from an EMBL/GenBank/DDBJ whole genome shotgun (WGS) entry which is preliminary data.</text>
</comment>
<dbReference type="Pfam" id="PF01545">
    <property type="entry name" value="Cation_efflux"/>
    <property type="match status" value="1"/>
</dbReference>
<evidence type="ECO:0000256" key="3">
    <source>
        <dbReference type="ARBA" id="ARBA00022448"/>
    </source>
</evidence>
<evidence type="ECO:0000313" key="9">
    <source>
        <dbReference type="EMBL" id="RGD73383.1"/>
    </source>
</evidence>
<evidence type="ECO:0000256" key="7">
    <source>
        <dbReference type="SAM" id="Phobius"/>
    </source>
</evidence>
<dbReference type="GO" id="GO:0008324">
    <property type="term" value="F:monoatomic cation transmembrane transporter activity"/>
    <property type="evidence" value="ECO:0007669"/>
    <property type="project" value="InterPro"/>
</dbReference>
<organism evidence="9 10">
    <name type="scientific">Anaerofustis stercorihominis</name>
    <dbReference type="NCBI Taxonomy" id="214853"/>
    <lineage>
        <taxon>Bacteria</taxon>
        <taxon>Bacillati</taxon>
        <taxon>Bacillota</taxon>
        <taxon>Clostridia</taxon>
        <taxon>Eubacteriales</taxon>
        <taxon>Eubacteriaceae</taxon>
        <taxon>Anaerofustis</taxon>
    </lineage>
</organism>
<feature type="transmembrane region" description="Helical" evidence="7">
    <location>
        <begin position="109"/>
        <end position="128"/>
    </location>
</feature>
<dbReference type="NCBIfam" id="TIGR01297">
    <property type="entry name" value="CDF"/>
    <property type="match status" value="1"/>
</dbReference>
<dbReference type="Gene3D" id="1.20.1510.10">
    <property type="entry name" value="Cation efflux protein transmembrane domain"/>
    <property type="match status" value="1"/>
</dbReference>